<dbReference type="OrthoDB" id="1896086at2759"/>
<dbReference type="AlphaFoldDB" id="A0A6A6U1Z3"/>
<feature type="chain" id="PRO_5025622721" description="Cyanovirin-N domain-containing protein" evidence="1">
    <location>
        <begin position="19"/>
        <end position="271"/>
    </location>
</feature>
<evidence type="ECO:0000313" key="3">
    <source>
        <dbReference type="Proteomes" id="UP000799302"/>
    </source>
</evidence>
<keyword evidence="1" id="KW-0732">Signal</keyword>
<name>A0A6A6U1Z3_9PEZI</name>
<proteinExistence type="predicted"/>
<evidence type="ECO:0000256" key="1">
    <source>
        <dbReference type="SAM" id="SignalP"/>
    </source>
</evidence>
<gene>
    <name evidence="2" type="ORF">BT63DRAFT_428078</name>
</gene>
<feature type="signal peptide" evidence="1">
    <location>
        <begin position="1"/>
        <end position="18"/>
    </location>
</feature>
<organism evidence="2 3">
    <name type="scientific">Microthyrium microscopicum</name>
    <dbReference type="NCBI Taxonomy" id="703497"/>
    <lineage>
        <taxon>Eukaryota</taxon>
        <taxon>Fungi</taxon>
        <taxon>Dikarya</taxon>
        <taxon>Ascomycota</taxon>
        <taxon>Pezizomycotina</taxon>
        <taxon>Dothideomycetes</taxon>
        <taxon>Dothideomycetes incertae sedis</taxon>
        <taxon>Microthyriales</taxon>
        <taxon>Microthyriaceae</taxon>
        <taxon>Microthyrium</taxon>
    </lineage>
</organism>
<reference evidence="2" key="1">
    <citation type="journal article" date="2020" name="Stud. Mycol.">
        <title>101 Dothideomycetes genomes: a test case for predicting lifestyles and emergence of pathogens.</title>
        <authorList>
            <person name="Haridas S."/>
            <person name="Albert R."/>
            <person name="Binder M."/>
            <person name="Bloem J."/>
            <person name="Labutti K."/>
            <person name="Salamov A."/>
            <person name="Andreopoulos B."/>
            <person name="Baker S."/>
            <person name="Barry K."/>
            <person name="Bills G."/>
            <person name="Bluhm B."/>
            <person name="Cannon C."/>
            <person name="Castanera R."/>
            <person name="Culley D."/>
            <person name="Daum C."/>
            <person name="Ezra D."/>
            <person name="Gonzalez J."/>
            <person name="Henrissat B."/>
            <person name="Kuo A."/>
            <person name="Liang C."/>
            <person name="Lipzen A."/>
            <person name="Lutzoni F."/>
            <person name="Magnuson J."/>
            <person name="Mondo S."/>
            <person name="Nolan M."/>
            <person name="Ohm R."/>
            <person name="Pangilinan J."/>
            <person name="Park H.-J."/>
            <person name="Ramirez L."/>
            <person name="Alfaro M."/>
            <person name="Sun H."/>
            <person name="Tritt A."/>
            <person name="Yoshinaga Y."/>
            <person name="Zwiers L.-H."/>
            <person name="Turgeon B."/>
            <person name="Goodwin S."/>
            <person name="Spatafora J."/>
            <person name="Crous P."/>
            <person name="Grigoriev I."/>
        </authorList>
    </citation>
    <scope>NUCLEOTIDE SEQUENCE</scope>
    <source>
        <strain evidence="2">CBS 115976</strain>
    </source>
</reference>
<evidence type="ECO:0008006" key="4">
    <source>
        <dbReference type="Google" id="ProtNLM"/>
    </source>
</evidence>
<sequence length="271" mass="28222">MLLNSILLIGASITFVHGRVIQRDVPCSPENMPVNVGLTTCTKKFPLDSAGHCISAIPSLAIDPSACTGYCEQKLTLNYGQEVPFANSHCSGVGNGAGNTTCTLQQSQSVTVTNTVGISAGGTIGGSIDDLEAAFNLGATWSWSKAVGYETTASQAASISSGMCGYWTFIPYLMVSCGTLTNIPAQSLGKGTYLCDTKSVTSLKNTINWCNTTPQKDANGHAGGKVVFVFTDCKTNNLLPMAVQDPAYAFPGVSTGQLAQVDNPDTKQSGP</sequence>
<evidence type="ECO:0000313" key="2">
    <source>
        <dbReference type="EMBL" id="KAF2666315.1"/>
    </source>
</evidence>
<keyword evidence="3" id="KW-1185">Reference proteome</keyword>
<dbReference type="Proteomes" id="UP000799302">
    <property type="component" value="Unassembled WGS sequence"/>
</dbReference>
<accession>A0A6A6U1Z3</accession>
<protein>
    <recommendedName>
        <fullName evidence="4">Cyanovirin-N domain-containing protein</fullName>
    </recommendedName>
</protein>
<dbReference type="EMBL" id="MU004239">
    <property type="protein sequence ID" value="KAF2666315.1"/>
    <property type="molecule type" value="Genomic_DNA"/>
</dbReference>